<dbReference type="Gene3D" id="2.40.50.1070">
    <property type="match status" value="1"/>
</dbReference>
<feature type="binding site" evidence="6">
    <location>
        <position position="378"/>
    </location>
    <ligand>
        <name>S-adenosyl-L-methionine</name>
        <dbReference type="ChEBI" id="CHEBI:59789"/>
    </ligand>
</feature>
<dbReference type="InterPro" id="IPR012340">
    <property type="entry name" value="NA-bd_OB-fold"/>
</dbReference>
<dbReference type="GO" id="GO:0051539">
    <property type="term" value="F:4 iron, 4 sulfur cluster binding"/>
    <property type="evidence" value="ECO:0007669"/>
    <property type="project" value="UniProtKB-KW"/>
</dbReference>
<organism evidence="7 8">
    <name type="scientific">Anaerobiospirillum thomasii</name>
    <dbReference type="NCBI Taxonomy" id="179995"/>
    <lineage>
        <taxon>Bacteria</taxon>
        <taxon>Pseudomonadati</taxon>
        <taxon>Pseudomonadota</taxon>
        <taxon>Gammaproteobacteria</taxon>
        <taxon>Aeromonadales</taxon>
        <taxon>Succinivibrionaceae</taxon>
        <taxon>Anaerobiospirillum</taxon>
    </lineage>
</organism>
<evidence type="ECO:0000256" key="5">
    <source>
        <dbReference type="ARBA" id="ARBA00023014"/>
    </source>
</evidence>
<evidence type="ECO:0000256" key="3">
    <source>
        <dbReference type="ARBA" id="ARBA00022679"/>
    </source>
</evidence>
<sequence length="446" mass="49906">MVAFFKEQKKVKESKAFEVGCHELDLHGRGVARENGKVYFIEGLMPEEKARVILKNFKGKTAEAAITKITQLSDKRRESDCEYLSQCGGCPLQHLPEDMALEAKISGIKKVIKRSCNLELPEILSVATSDAHAYRRACRFSVKTDHKKLKLGFRGSKSHDLIAIDSCLTLTDRINSAIDDVKKLINKLECKKRVGHVEFLDSDGSLGILVRINAKVTDADRDLLRSFGEERGFTLAVAETLEHEVDQSQYIKESVLVNEDSLYIKAKDCIIDCTPSSFVQVNRDINEALIDAVIEGCALNAESKVLDMFCGLGNFTLPIAKRAHSVVGVDIVRDMIEKAKANALKNNLDNVSFVNTDLEDKFENQIFAKQNYDVVVMDPGRSGAKRATVFCARMKPKRIVLISCNVLAASRDIVELLKVGYKIESWSVFDMFPRTTHIETMFVFSL</sequence>
<dbReference type="GO" id="GO:0070475">
    <property type="term" value="P:rRNA base methylation"/>
    <property type="evidence" value="ECO:0007669"/>
    <property type="project" value="TreeGrafter"/>
</dbReference>
<dbReference type="Gene3D" id="2.40.50.140">
    <property type="entry name" value="Nucleic acid-binding proteins"/>
    <property type="match status" value="1"/>
</dbReference>
<dbReference type="InterPro" id="IPR010280">
    <property type="entry name" value="U5_MeTrfase_fam"/>
</dbReference>
<dbReference type="PANTHER" id="PTHR11061:SF49">
    <property type="entry name" value="23S RRNA (URACIL(1939)-C(5))-METHYLTRANSFERASE RLMD"/>
    <property type="match status" value="1"/>
</dbReference>
<keyword evidence="1" id="KW-0479">Metal-binding</keyword>
<feature type="binding site" evidence="6">
    <location>
        <position position="330"/>
    </location>
    <ligand>
        <name>S-adenosyl-L-methionine</name>
        <dbReference type="ChEBI" id="CHEBI:59789"/>
    </ligand>
</feature>
<feature type="active site" description="Nucleophile" evidence="6">
    <location>
        <position position="404"/>
    </location>
</feature>
<dbReference type="EMBL" id="UAPV01000001">
    <property type="protein sequence ID" value="SPT68855.1"/>
    <property type="molecule type" value="Genomic_DNA"/>
</dbReference>
<evidence type="ECO:0000313" key="8">
    <source>
        <dbReference type="Proteomes" id="UP000250086"/>
    </source>
</evidence>
<feature type="binding site" evidence="6">
    <location>
        <position position="309"/>
    </location>
    <ligand>
        <name>S-adenosyl-L-methionine</name>
        <dbReference type="ChEBI" id="CHEBI:59789"/>
    </ligand>
</feature>
<dbReference type="Gene3D" id="3.40.50.150">
    <property type="entry name" value="Vaccinia Virus protein VP39"/>
    <property type="match status" value="1"/>
</dbReference>
<dbReference type="CDD" id="cd02440">
    <property type="entry name" value="AdoMet_MTases"/>
    <property type="match status" value="1"/>
</dbReference>
<evidence type="ECO:0000313" key="7">
    <source>
        <dbReference type="EMBL" id="SPT68855.1"/>
    </source>
</evidence>
<feature type="binding site" evidence="6">
    <location>
        <position position="280"/>
    </location>
    <ligand>
        <name>S-adenosyl-L-methionine</name>
        <dbReference type="ChEBI" id="CHEBI:59789"/>
    </ligand>
</feature>
<evidence type="ECO:0000256" key="6">
    <source>
        <dbReference type="PROSITE-ProRule" id="PRU01024"/>
    </source>
</evidence>
<keyword evidence="4 6" id="KW-0949">S-adenosyl-L-methionine</keyword>
<dbReference type="GO" id="GO:0070041">
    <property type="term" value="F:rRNA (uridine-C5-)-methyltransferase activity"/>
    <property type="evidence" value="ECO:0007669"/>
    <property type="project" value="TreeGrafter"/>
</dbReference>
<dbReference type="PANTHER" id="PTHR11061">
    <property type="entry name" value="RNA M5U METHYLTRANSFERASE"/>
    <property type="match status" value="1"/>
</dbReference>
<dbReference type="InterPro" id="IPR029063">
    <property type="entry name" value="SAM-dependent_MTases_sf"/>
</dbReference>
<evidence type="ECO:0000256" key="4">
    <source>
        <dbReference type="ARBA" id="ARBA00022691"/>
    </source>
</evidence>
<evidence type="ECO:0000256" key="1">
    <source>
        <dbReference type="ARBA" id="ARBA00022485"/>
    </source>
</evidence>
<keyword evidence="1" id="KW-0408">Iron</keyword>
<reference evidence="7 8" key="1">
    <citation type="submission" date="2018-06" db="EMBL/GenBank/DDBJ databases">
        <authorList>
            <consortium name="Pathogen Informatics"/>
            <person name="Doyle S."/>
        </authorList>
    </citation>
    <scope>NUCLEOTIDE SEQUENCE [LARGE SCALE GENOMIC DNA]</scope>
    <source>
        <strain evidence="7 8">NCTC13093</strain>
    </source>
</reference>
<comment type="similarity">
    <text evidence="6">Belongs to the class I-like SAM-binding methyltransferase superfamily. RNA M5U methyltransferase family.</text>
</comment>
<dbReference type="SUPFAM" id="SSF50249">
    <property type="entry name" value="Nucleic acid-binding proteins"/>
    <property type="match status" value="1"/>
</dbReference>
<name>A0A2X0V7S9_9GAMM</name>
<dbReference type="AlphaFoldDB" id="A0A2X0V7S9"/>
<dbReference type="Pfam" id="PF05958">
    <property type="entry name" value="tRNA_U5-meth_tr"/>
    <property type="match status" value="1"/>
</dbReference>
<dbReference type="SUPFAM" id="SSF53335">
    <property type="entry name" value="S-adenosyl-L-methionine-dependent methyltransferases"/>
    <property type="match status" value="1"/>
</dbReference>
<keyword evidence="8" id="KW-1185">Reference proteome</keyword>
<evidence type="ECO:0000256" key="2">
    <source>
        <dbReference type="ARBA" id="ARBA00022603"/>
    </source>
</evidence>
<dbReference type="NCBIfam" id="TIGR00479">
    <property type="entry name" value="rumA"/>
    <property type="match status" value="1"/>
</dbReference>
<keyword evidence="2 6" id="KW-0489">Methyltransferase</keyword>
<proteinExistence type="inferred from homology"/>
<dbReference type="PROSITE" id="PS51687">
    <property type="entry name" value="SAM_MT_RNA_M5U"/>
    <property type="match status" value="1"/>
</dbReference>
<gene>
    <name evidence="7" type="primary">rlmD</name>
    <name evidence="7" type="ORF">NCTC13093_00201</name>
</gene>
<protein>
    <submittedName>
        <fullName evidence="7">23S rRNA (Uracil(1939)-C(5))-methyltransferase RlmD</fullName>
        <ecNumber evidence="7">2.1.1.190</ecNumber>
    </submittedName>
</protein>
<accession>A0A2X0V7S9</accession>
<dbReference type="RefSeq" id="WP_113743070.1">
    <property type="nucleotide sequence ID" value="NZ_UAPV01000001.1"/>
</dbReference>
<dbReference type="EC" id="2.1.1.190" evidence="7"/>
<keyword evidence="1" id="KW-0004">4Fe-4S</keyword>
<keyword evidence="5" id="KW-0411">Iron-sulfur</keyword>
<keyword evidence="3 6" id="KW-0808">Transferase</keyword>
<dbReference type="Proteomes" id="UP000250086">
    <property type="component" value="Unassembled WGS sequence"/>
</dbReference>